<organism evidence="1 2">
    <name type="scientific">Tritrichomonas musculus</name>
    <dbReference type="NCBI Taxonomy" id="1915356"/>
    <lineage>
        <taxon>Eukaryota</taxon>
        <taxon>Metamonada</taxon>
        <taxon>Parabasalia</taxon>
        <taxon>Tritrichomonadida</taxon>
        <taxon>Tritrichomonadidae</taxon>
        <taxon>Tritrichomonas</taxon>
    </lineage>
</organism>
<dbReference type="Pfam" id="PF13306">
    <property type="entry name" value="LRR_5"/>
    <property type="match status" value="1"/>
</dbReference>
<evidence type="ECO:0008006" key="3">
    <source>
        <dbReference type="Google" id="ProtNLM"/>
    </source>
</evidence>
<sequence>MFEFCPNLIYVDMPIADSIAYRSFAGCQSFKKITFPKINWVGQKSFNGNEDITEINLPSVRYIFTLKLLWTVHI</sequence>
<dbReference type="InterPro" id="IPR032675">
    <property type="entry name" value="LRR_dom_sf"/>
</dbReference>
<gene>
    <name evidence="1" type="ORF">M9Y10_033468</name>
</gene>
<evidence type="ECO:0000313" key="2">
    <source>
        <dbReference type="Proteomes" id="UP001470230"/>
    </source>
</evidence>
<evidence type="ECO:0000313" key="1">
    <source>
        <dbReference type="EMBL" id="KAK8888734.1"/>
    </source>
</evidence>
<dbReference type="InterPro" id="IPR026906">
    <property type="entry name" value="LRR_5"/>
</dbReference>
<dbReference type="EMBL" id="JAPFFF010000005">
    <property type="protein sequence ID" value="KAK8888734.1"/>
    <property type="molecule type" value="Genomic_DNA"/>
</dbReference>
<dbReference type="Gene3D" id="3.80.10.10">
    <property type="entry name" value="Ribonuclease Inhibitor"/>
    <property type="match status" value="1"/>
</dbReference>
<proteinExistence type="predicted"/>
<protein>
    <recommendedName>
        <fullName evidence="3">Leucine-rich repeat domain-containing protein</fullName>
    </recommendedName>
</protein>
<dbReference type="Proteomes" id="UP001470230">
    <property type="component" value="Unassembled WGS sequence"/>
</dbReference>
<accession>A0ABR2KC72</accession>
<keyword evidence="2" id="KW-1185">Reference proteome</keyword>
<name>A0ABR2KC72_9EUKA</name>
<reference evidence="1 2" key="1">
    <citation type="submission" date="2024-04" db="EMBL/GenBank/DDBJ databases">
        <title>Tritrichomonas musculus Genome.</title>
        <authorList>
            <person name="Alves-Ferreira E."/>
            <person name="Grigg M."/>
            <person name="Lorenzi H."/>
            <person name="Galac M."/>
        </authorList>
    </citation>
    <scope>NUCLEOTIDE SEQUENCE [LARGE SCALE GENOMIC DNA]</scope>
    <source>
        <strain evidence="1 2">EAF2021</strain>
    </source>
</reference>
<comment type="caution">
    <text evidence="1">The sequence shown here is derived from an EMBL/GenBank/DDBJ whole genome shotgun (WGS) entry which is preliminary data.</text>
</comment>